<dbReference type="GO" id="GO:0043752">
    <property type="term" value="F:adenosylcobinamide kinase activity"/>
    <property type="evidence" value="ECO:0007669"/>
    <property type="project" value="UniProtKB-EC"/>
</dbReference>
<comment type="catalytic activity">
    <reaction evidence="3">
        <text>adenosylcob(III)inamide + GTP = adenosylcob(III)inamide phosphate + GDP + H(+)</text>
        <dbReference type="Rhea" id="RHEA:15765"/>
        <dbReference type="ChEBI" id="CHEBI:2480"/>
        <dbReference type="ChEBI" id="CHEBI:15378"/>
        <dbReference type="ChEBI" id="CHEBI:37565"/>
        <dbReference type="ChEBI" id="CHEBI:58189"/>
        <dbReference type="ChEBI" id="CHEBI:58502"/>
        <dbReference type="EC" id="2.7.1.156"/>
    </reaction>
</comment>
<comment type="pathway">
    <text evidence="6">Cofactor biosynthesis; adenosylcobalamin biosynthesis; adenosylcobalamin from cob(II)yrinate a,c-diamide: step 5/7.</text>
</comment>
<evidence type="ECO:0000256" key="16">
    <source>
        <dbReference type="ARBA" id="ARBA00029570"/>
    </source>
</evidence>
<protein>
    <recommendedName>
        <fullName evidence="16">Adenosylcobinamide kinase</fullName>
        <ecNumber evidence="8">2.7.1.156</ecNumber>
        <ecNumber evidence="9">2.7.7.62</ecNumber>
    </recommendedName>
    <alternativeName>
        <fullName evidence="17">Adenosylcobinamide-phosphate guanylyltransferase</fullName>
    </alternativeName>
</protein>
<evidence type="ECO:0000256" key="17">
    <source>
        <dbReference type="ARBA" id="ARBA00030571"/>
    </source>
</evidence>
<evidence type="ECO:0000256" key="13">
    <source>
        <dbReference type="ARBA" id="ARBA00022777"/>
    </source>
</evidence>
<evidence type="ECO:0000256" key="5">
    <source>
        <dbReference type="ARBA" id="ARBA00004692"/>
    </source>
</evidence>
<dbReference type="PANTHER" id="PTHR34848:SF1">
    <property type="entry name" value="BIFUNCTIONAL ADENOSYLCOBALAMIN BIOSYNTHESIS PROTEIN COBU"/>
    <property type="match status" value="1"/>
</dbReference>
<comment type="caution">
    <text evidence="18">The sequence shown here is derived from an EMBL/GenBank/DDBJ whole genome shotgun (WGS) entry which is preliminary data.</text>
</comment>
<dbReference type="PANTHER" id="PTHR34848">
    <property type="match status" value="1"/>
</dbReference>
<evidence type="ECO:0000313" key="18">
    <source>
        <dbReference type="EMBL" id="MCV3214147.1"/>
    </source>
</evidence>
<evidence type="ECO:0000256" key="14">
    <source>
        <dbReference type="ARBA" id="ARBA00022840"/>
    </source>
</evidence>
<reference evidence="18 19" key="1">
    <citation type="submission" date="2022-10" db="EMBL/GenBank/DDBJ databases">
        <title>Identification of biosynthetic pathway for the production of the potent trypsin inhibitor radiosumin.</title>
        <authorList>
            <person name="Fewer D.P."/>
            <person name="Delbaje E."/>
            <person name="Ouyang X."/>
            <person name="Agostino P.D."/>
            <person name="Wahlsten M."/>
            <person name="Jokela J."/>
            <person name="Permi P."/>
            <person name="Haapaniemi E."/>
            <person name="Koistinen H."/>
        </authorList>
    </citation>
    <scope>NUCLEOTIDE SEQUENCE [LARGE SCALE GENOMIC DNA]</scope>
    <source>
        <strain evidence="18 19">NIES-515</strain>
    </source>
</reference>
<evidence type="ECO:0000256" key="8">
    <source>
        <dbReference type="ARBA" id="ARBA00012016"/>
    </source>
</evidence>
<dbReference type="GO" id="GO:0008820">
    <property type="term" value="F:cobinamide phosphate guanylyltransferase activity"/>
    <property type="evidence" value="ECO:0007669"/>
    <property type="project" value="UniProtKB-EC"/>
</dbReference>
<evidence type="ECO:0000256" key="7">
    <source>
        <dbReference type="ARBA" id="ARBA00007490"/>
    </source>
</evidence>
<dbReference type="Gene3D" id="3.40.50.300">
    <property type="entry name" value="P-loop containing nucleotide triphosphate hydrolases"/>
    <property type="match status" value="1"/>
</dbReference>
<dbReference type="Proteomes" id="UP001526143">
    <property type="component" value="Unassembled WGS sequence"/>
</dbReference>
<keyword evidence="15" id="KW-0342">GTP-binding</keyword>
<evidence type="ECO:0000256" key="9">
    <source>
        <dbReference type="ARBA" id="ARBA00012523"/>
    </source>
</evidence>
<dbReference type="EC" id="2.7.1.156" evidence="8"/>
<comment type="similarity">
    <text evidence="7">Belongs to the CobU/CobP family.</text>
</comment>
<keyword evidence="11 18" id="KW-0808">Transferase</keyword>
<organism evidence="18 19">
    <name type="scientific">Plectonema radiosum NIES-515</name>
    <dbReference type="NCBI Taxonomy" id="2986073"/>
    <lineage>
        <taxon>Bacteria</taxon>
        <taxon>Bacillati</taxon>
        <taxon>Cyanobacteriota</taxon>
        <taxon>Cyanophyceae</taxon>
        <taxon>Oscillatoriophycideae</taxon>
        <taxon>Oscillatoriales</taxon>
        <taxon>Microcoleaceae</taxon>
        <taxon>Plectonema</taxon>
    </lineage>
</organism>
<dbReference type="Pfam" id="PF02283">
    <property type="entry name" value="CobU"/>
    <property type="match status" value="1"/>
</dbReference>
<evidence type="ECO:0000256" key="1">
    <source>
        <dbReference type="ARBA" id="ARBA00000312"/>
    </source>
</evidence>
<evidence type="ECO:0000256" key="15">
    <source>
        <dbReference type="ARBA" id="ARBA00023134"/>
    </source>
</evidence>
<dbReference type="EC" id="2.7.7.62" evidence="9"/>
<evidence type="ECO:0000256" key="6">
    <source>
        <dbReference type="ARBA" id="ARBA00005159"/>
    </source>
</evidence>
<evidence type="ECO:0000313" key="19">
    <source>
        <dbReference type="Proteomes" id="UP001526143"/>
    </source>
</evidence>
<evidence type="ECO:0000256" key="4">
    <source>
        <dbReference type="ARBA" id="ARBA00003889"/>
    </source>
</evidence>
<gene>
    <name evidence="18" type="primary">cobU</name>
    <name evidence="18" type="ORF">OGM63_11600</name>
</gene>
<sequence>MPPYLIKDTKEKALGKVILVTGPARSGKSEWAETLAMQSGKAVVYIATATQNSADAEWNQRIAQHQKRRIEDWVTLEVPIELSATLADAQPNICLLVDSLGTWVANLLSQEDAIWENTVTELLETVDLVAADMIFVAEETGWGVVPAYPVGRNFRDRLGSLIRQLGTVCEAVYLVTGGHVLNLCVLGIPLPPKS</sequence>
<dbReference type="SUPFAM" id="SSF52540">
    <property type="entry name" value="P-loop containing nucleoside triphosphate hydrolases"/>
    <property type="match status" value="1"/>
</dbReference>
<evidence type="ECO:0000256" key="12">
    <source>
        <dbReference type="ARBA" id="ARBA00022741"/>
    </source>
</evidence>
<comment type="pathway">
    <text evidence="5">Cofactor biosynthesis; adenosylcobalamin biosynthesis; adenosylcobalamin from cob(II)yrinate a,c-diamide: step 6/7.</text>
</comment>
<keyword evidence="14" id="KW-0067">ATP-binding</keyword>
<comment type="function">
    <text evidence="4">Catalyzes ATP-dependent phosphorylation of adenosylcobinamide and addition of GMP to adenosylcobinamide phosphate.</text>
</comment>
<accession>A0ABT3AYD7</accession>
<name>A0ABT3AYD7_9CYAN</name>
<dbReference type="PIRSF" id="PIRSF006135">
    <property type="entry name" value="CobU"/>
    <property type="match status" value="1"/>
</dbReference>
<keyword evidence="12" id="KW-0547">Nucleotide-binding</keyword>
<dbReference type="CDD" id="cd00544">
    <property type="entry name" value="CobU"/>
    <property type="match status" value="1"/>
</dbReference>
<dbReference type="InterPro" id="IPR027417">
    <property type="entry name" value="P-loop_NTPase"/>
</dbReference>
<keyword evidence="13 18" id="KW-0418">Kinase</keyword>
<dbReference type="RefSeq" id="WP_263745699.1">
    <property type="nucleotide sequence ID" value="NZ_JAOWRF010000173.1"/>
</dbReference>
<keyword evidence="19" id="KW-1185">Reference proteome</keyword>
<proteinExistence type="inferred from homology"/>
<evidence type="ECO:0000256" key="11">
    <source>
        <dbReference type="ARBA" id="ARBA00022679"/>
    </source>
</evidence>
<evidence type="ECO:0000256" key="3">
    <source>
        <dbReference type="ARBA" id="ARBA00001522"/>
    </source>
</evidence>
<dbReference type="EMBL" id="JAOWRF010000173">
    <property type="protein sequence ID" value="MCV3214147.1"/>
    <property type="molecule type" value="Genomic_DNA"/>
</dbReference>
<evidence type="ECO:0000256" key="10">
    <source>
        <dbReference type="ARBA" id="ARBA00022573"/>
    </source>
</evidence>
<keyword evidence="18" id="KW-0548">Nucleotidyltransferase</keyword>
<evidence type="ECO:0000256" key="2">
    <source>
        <dbReference type="ARBA" id="ARBA00000711"/>
    </source>
</evidence>
<dbReference type="NCBIfam" id="NF004469">
    <property type="entry name" value="PRK05800.1"/>
    <property type="match status" value="1"/>
</dbReference>
<comment type="catalytic activity">
    <reaction evidence="1">
        <text>adenosylcob(III)inamide + ATP = adenosylcob(III)inamide phosphate + ADP + H(+)</text>
        <dbReference type="Rhea" id="RHEA:15769"/>
        <dbReference type="ChEBI" id="CHEBI:2480"/>
        <dbReference type="ChEBI" id="CHEBI:15378"/>
        <dbReference type="ChEBI" id="CHEBI:30616"/>
        <dbReference type="ChEBI" id="CHEBI:58502"/>
        <dbReference type="ChEBI" id="CHEBI:456216"/>
        <dbReference type="EC" id="2.7.1.156"/>
    </reaction>
</comment>
<dbReference type="InterPro" id="IPR003203">
    <property type="entry name" value="CobU/CobP"/>
</dbReference>
<comment type="catalytic activity">
    <reaction evidence="2">
        <text>adenosylcob(III)inamide phosphate + GTP + H(+) = adenosylcob(III)inamide-GDP + diphosphate</text>
        <dbReference type="Rhea" id="RHEA:22712"/>
        <dbReference type="ChEBI" id="CHEBI:15378"/>
        <dbReference type="ChEBI" id="CHEBI:33019"/>
        <dbReference type="ChEBI" id="CHEBI:37565"/>
        <dbReference type="ChEBI" id="CHEBI:58502"/>
        <dbReference type="ChEBI" id="CHEBI:60487"/>
        <dbReference type="EC" id="2.7.7.62"/>
    </reaction>
</comment>
<keyword evidence="10" id="KW-0169">Cobalamin biosynthesis</keyword>